<keyword evidence="9" id="KW-1185">Reference proteome</keyword>
<dbReference type="GO" id="GO:0005737">
    <property type="term" value="C:cytoplasm"/>
    <property type="evidence" value="ECO:0007669"/>
    <property type="project" value="TreeGrafter"/>
</dbReference>
<feature type="compositionally biased region" description="Polar residues" evidence="6">
    <location>
        <begin position="911"/>
        <end position="924"/>
    </location>
</feature>
<evidence type="ECO:0000256" key="4">
    <source>
        <dbReference type="ARBA" id="ARBA00022786"/>
    </source>
</evidence>
<evidence type="ECO:0000313" key="9">
    <source>
        <dbReference type="Proteomes" id="UP001303760"/>
    </source>
</evidence>
<name>A0AAN7CHQ1_9PEZI</name>
<feature type="region of interest" description="Disordered" evidence="6">
    <location>
        <begin position="622"/>
        <end position="665"/>
    </location>
</feature>
<dbReference type="InterPro" id="IPR003653">
    <property type="entry name" value="Peptidase_C48_C"/>
</dbReference>
<feature type="region of interest" description="Disordered" evidence="6">
    <location>
        <begin position="1"/>
        <end position="176"/>
    </location>
</feature>
<organism evidence="8 9">
    <name type="scientific">Achaetomium macrosporum</name>
    <dbReference type="NCBI Taxonomy" id="79813"/>
    <lineage>
        <taxon>Eukaryota</taxon>
        <taxon>Fungi</taxon>
        <taxon>Dikarya</taxon>
        <taxon>Ascomycota</taxon>
        <taxon>Pezizomycotina</taxon>
        <taxon>Sordariomycetes</taxon>
        <taxon>Sordariomycetidae</taxon>
        <taxon>Sordariales</taxon>
        <taxon>Chaetomiaceae</taxon>
        <taxon>Achaetomium</taxon>
    </lineage>
</organism>
<feature type="compositionally biased region" description="Basic and acidic residues" evidence="6">
    <location>
        <begin position="51"/>
        <end position="60"/>
    </location>
</feature>
<feature type="compositionally biased region" description="Basic and acidic residues" evidence="6">
    <location>
        <begin position="405"/>
        <end position="427"/>
    </location>
</feature>
<dbReference type="InterPro" id="IPR057501">
    <property type="entry name" value="DeUb_enz_PH"/>
</dbReference>
<keyword evidence="3" id="KW-0645">Protease</keyword>
<evidence type="ECO:0000256" key="3">
    <source>
        <dbReference type="ARBA" id="ARBA00022670"/>
    </source>
</evidence>
<evidence type="ECO:0000256" key="5">
    <source>
        <dbReference type="ARBA" id="ARBA00022801"/>
    </source>
</evidence>
<comment type="similarity">
    <text evidence="1">Belongs to the peptidase C48 family.</text>
</comment>
<evidence type="ECO:0000256" key="1">
    <source>
        <dbReference type="ARBA" id="ARBA00005234"/>
    </source>
</evidence>
<dbReference type="SUPFAM" id="SSF54001">
    <property type="entry name" value="Cysteine proteinases"/>
    <property type="match status" value="1"/>
</dbReference>
<dbReference type="InterPro" id="IPR038765">
    <property type="entry name" value="Papain-like_cys_pep_sf"/>
</dbReference>
<feature type="region of interest" description="Disordered" evidence="6">
    <location>
        <begin position="822"/>
        <end position="1070"/>
    </location>
</feature>
<keyword evidence="2" id="KW-0597">Phosphoprotein</keyword>
<dbReference type="PROSITE" id="PS50600">
    <property type="entry name" value="ULP_PROTEASE"/>
    <property type="match status" value="1"/>
</dbReference>
<comment type="caution">
    <text evidence="8">The sequence shown here is derived from an EMBL/GenBank/DDBJ whole genome shotgun (WGS) entry which is preliminary data.</text>
</comment>
<dbReference type="InterPro" id="IPR051947">
    <property type="entry name" value="Sentrin-specific_protease"/>
</dbReference>
<dbReference type="Proteomes" id="UP001303760">
    <property type="component" value="Unassembled WGS sequence"/>
</dbReference>
<dbReference type="EMBL" id="MU860010">
    <property type="protein sequence ID" value="KAK4242250.1"/>
    <property type="molecule type" value="Genomic_DNA"/>
</dbReference>
<evidence type="ECO:0000256" key="6">
    <source>
        <dbReference type="SAM" id="MobiDB-lite"/>
    </source>
</evidence>
<dbReference type="Pfam" id="PF25424">
    <property type="entry name" value="PH_35"/>
    <property type="match status" value="1"/>
</dbReference>
<feature type="compositionally biased region" description="Low complexity" evidence="6">
    <location>
        <begin position="870"/>
        <end position="887"/>
    </location>
</feature>
<feature type="compositionally biased region" description="Basic residues" evidence="6">
    <location>
        <begin position="107"/>
        <end position="116"/>
    </location>
</feature>
<feature type="compositionally biased region" description="Polar residues" evidence="6">
    <location>
        <begin position="93"/>
        <end position="104"/>
    </location>
</feature>
<feature type="compositionally biased region" description="Polar residues" evidence="6">
    <location>
        <begin position="226"/>
        <end position="235"/>
    </location>
</feature>
<reference evidence="8" key="2">
    <citation type="submission" date="2023-05" db="EMBL/GenBank/DDBJ databases">
        <authorList>
            <consortium name="Lawrence Berkeley National Laboratory"/>
            <person name="Steindorff A."/>
            <person name="Hensen N."/>
            <person name="Bonometti L."/>
            <person name="Westerberg I."/>
            <person name="Brannstrom I.O."/>
            <person name="Guillou S."/>
            <person name="Cros-Aarteil S."/>
            <person name="Calhoun S."/>
            <person name="Haridas S."/>
            <person name="Kuo A."/>
            <person name="Mondo S."/>
            <person name="Pangilinan J."/>
            <person name="Riley R."/>
            <person name="Labutti K."/>
            <person name="Andreopoulos B."/>
            <person name="Lipzen A."/>
            <person name="Chen C."/>
            <person name="Yanf M."/>
            <person name="Daum C."/>
            <person name="Ng V."/>
            <person name="Clum A."/>
            <person name="Ohm R."/>
            <person name="Martin F."/>
            <person name="Silar P."/>
            <person name="Natvig D."/>
            <person name="Lalanne C."/>
            <person name="Gautier V."/>
            <person name="Ament-Velasquez S.L."/>
            <person name="Kruys A."/>
            <person name="Hutchinson M.I."/>
            <person name="Powell A.J."/>
            <person name="Barry K."/>
            <person name="Miller A.N."/>
            <person name="Grigoriev I.V."/>
            <person name="Debuchy R."/>
            <person name="Gladieux P."/>
            <person name="Thoren M.H."/>
            <person name="Johannesson H."/>
        </authorList>
    </citation>
    <scope>NUCLEOTIDE SEQUENCE</scope>
    <source>
        <strain evidence="8">CBS 532.94</strain>
    </source>
</reference>
<accession>A0AAN7CHQ1</accession>
<proteinExistence type="inferred from homology"/>
<protein>
    <recommendedName>
        <fullName evidence="7">Ubiquitin-like protease family profile domain-containing protein</fullName>
    </recommendedName>
</protein>
<dbReference type="Pfam" id="PF02902">
    <property type="entry name" value="Peptidase_C48"/>
    <property type="match status" value="1"/>
</dbReference>
<evidence type="ECO:0000256" key="2">
    <source>
        <dbReference type="ARBA" id="ARBA00022553"/>
    </source>
</evidence>
<feature type="compositionally biased region" description="Polar residues" evidence="6">
    <location>
        <begin position="834"/>
        <end position="847"/>
    </location>
</feature>
<feature type="region of interest" description="Disordered" evidence="6">
    <location>
        <begin position="211"/>
        <end position="266"/>
    </location>
</feature>
<evidence type="ECO:0000313" key="8">
    <source>
        <dbReference type="EMBL" id="KAK4242250.1"/>
    </source>
</evidence>
<dbReference type="GO" id="GO:0005634">
    <property type="term" value="C:nucleus"/>
    <property type="evidence" value="ECO:0007669"/>
    <property type="project" value="TreeGrafter"/>
</dbReference>
<reference evidence="8" key="1">
    <citation type="journal article" date="2023" name="Mol. Phylogenet. Evol.">
        <title>Genome-scale phylogeny and comparative genomics of the fungal order Sordariales.</title>
        <authorList>
            <person name="Hensen N."/>
            <person name="Bonometti L."/>
            <person name="Westerberg I."/>
            <person name="Brannstrom I.O."/>
            <person name="Guillou S."/>
            <person name="Cros-Aarteil S."/>
            <person name="Calhoun S."/>
            <person name="Haridas S."/>
            <person name="Kuo A."/>
            <person name="Mondo S."/>
            <person name="Pangilinan J."/>
            <person name="Riley R."/>
            <person name="LaButti K."/>
            <person name="Andreopoulos B."/>
            <person name="Lipzen A."/>
            <person name="Chen C."/>
            <person name="Yan M."/>
            <person name="Daum C."/>
            <person name="Ng V."/>
            <person name="Clum A."/>
            <person name="Steindorff A."/>
            <person name="Ohm R.A."/>
            <person name="Martin F."/>
            <person name="Silar P."/>
            <person name="Natvig D.O."/>
            <person name="Lalanne C."/>
            <person name="Gautier V."/>
            <person name="Ament-Velasquez S.L."/>
            <person name="Kruys A."/>
            <person name="Hutchinson M.I."/>
            <person name="Powell A.J."/>
            <person name="Barry K."/>
            <person name="Miller A.N."/>
            <person name="Grigoriev I.V."/>
            <person name="Debuchy R."/>
            <person name="Gladieux P."/>
            <person name="Hiltunen Thoren M."/>
            <person name="Johannesson H."/>
        </authorList>
    </citation>
    <scope>NUCLEOTIDE SEQUENCE</scope>
    <source>
        <strain evidence="8">CBS 532.94</strain>
    </source>
</reference>
<feature type="compositionally biased region" description="Basic and acidic residues" evidence="6">
    <location>
        <begin position="635"/>
        <end position="644"/>
    </location>
</feature>
<keyword evidence="5" id="KW-0378">Hydrolase</keyword>
<feature type="compositionally biased region" description="Basic and acidic residues" evidence="6">
    <location>
        <begin position="68"/>
        <end position="78"/>
    </location>
</feature>
<dbReference type="PANTHER" id="PTHR46896:SF3">
    <property type="entry name" value="FI06413P-RELATED"/>
    <property type="match status" value="1"/>
</dbReference>
<dbReference type="GO" id="GO:0070139">
    <property type="term" value="F:SUMO-specific endopeptidase activity"/>
    <property type="evidence" value="ECO:0007669"/>
    <property type="project" value="TreeGrafter"/>
</dbReference>
<gene>
    <name evidence="8" type="ORF">C8A03DRAFT_29511</name>
</gene>
<sequence>MPQPSSMFLKRLAPQTHVNTLDSRPDCPPQTHFTSTAHAPRGPSPKRRKLNKDPRSRGPEEDIADAEQDARSRTERRGSQTSFAHSMSPGLSEFQSVEASTQLGSGRSHRRSRRPQANRSADTANPLRRNGTLNERKPMESFDELAPVPKPPARQQRTARLVSTAGPRPNASFRDPADEFILRKSALAVKSFPCQGHDKKRSIYDIDDDDELGEEANGRKRVRTSPRASAETSVKPSAPSLSKRGDMNPTKWAKKPGTSTTPNGAHVQAAVCEPNLRYLEGDESTRCILRPTDGPELRFFTKDGSQAEPYHWLKITEKAKTLSYHPEINIVKINQPMDQAFSTTIGGLMVLKFATNADASWVADWAAEKLKIEVIQEMNRDKLLQIYDRLSQKVSLAAGRISARRSSDEAPARLLRTGEESPRERPAIPHPVPTNTRTPLRQQMQVSAQQQTRPLSEDEYPPELLPHSSRSLRTRERIGQVQRAEAPRAPVIHRWSEENPNWAKEWEMPLVFNRATVNKEDIPRLDEGQCLNDNLIGYGLRYLFDKFMTRHQDLHKRVYLHNSFFYEKLKAGRTINYDGVKSWTAKVDLLSYDYIVVPVNEHFHWWVAIICNPGKLDPDLRRTPSKADGLSDAGVENKADKASSDVEITEAAEKRPLKSNGVTSDEPDLVKSDIVDLVSDDKNVSIDLTAGARPKQIRKPRPAGKTYNLEDPRIITLDSLGSSHPQAIRHLKKYLLAEFKDKRNKIITEVPSQLGMKATNIPEQNNLCDCGVYLLGYIQEFVKNPDLFIQTLLQKDPPDWEFKPSDLRKAWRDTINIEHKMYQDRQLAAKQRRSGSSGAKRTPNGSAGPSCRPSRETSEVNNGPNNGAGSKMESSEPTSSTKTSITPANPDLHEVNSSGNQHVADNEHTRSSVPTKSPSQQVQGQAPPAPKSQETLESPEDESVLIIAPADSEDGGAVLPSIEAPEVEEVRRPSKEERDDEPRFIAQLPYSSSRPSTSHDEEDDDRVAEVDPKSFYHRPRSISKRQDAQSSPVGGRQPGRTATATATTRPAMHTSSQFVVDDGNPELGGGVPVVQKAELVRHSDTIDLT</sequence>
<feature type="region of interest" description="Disordered" evidence="6">
    <location>
        <begin position="400"/>
        <end position="467"/>
    </location>
</feature>
<feature type="compositionally biased region" description="Polar residues" evidence="6">
    <location>
        <begin position="433"/>
        <end position="454"/>
    </location>
</feature>
<dbReference type="GO" id="GO:0006508">
    <property type="term" value="P:proteolysis"/>
    <property type="evidence" value="ECO:0007669"/>
    <property type="project" value="UniProtKB-KW"/>
</dbReference>
<keyword evidence="4" id="KW-0833">Ubl conjugation pathway</keyword>
<dbReference type="GO" id="GO:0016926">
    <property type="term" value="P:protein desumoylation"/>
    <property type="evidence" value="ECO:0007669"/>
    <property type="project" value="TreeGrafter"/>
</dbReference>
<dbReference type="PANTHER" id="PTHR46896">
    <property type="entry name" value="SENTRIN-SPECIFIC PROTEASE"/>
    <property type="match status" value="1"/>
</dbReference>
<feature type="compositionally biased region" description="Polar residues" evidence="6">
    <location>
        <begin position="859"/>
        <end position="868"/>
    </location>
</feature>
<dbReference type="AlphaFoldDB" id="A0AAN7CHQ1"/>
<evidence type="ECO:0000259" key="7">
    <source>
        <dbReference type="PROSITE" id="PS50600"/>
    </source>
</evidence>
<dbReference type="Gene3D" id="3.40.395.10">
    <property type="entry name" value="Adenoviral Proteinase, Chain A"/>
    <property type="match status" value="1"/>
</dbReference>
<feature type="domain" description="Ubiquitin-like protease family profile" evidence="7">
    <location>
        <begin position="515"/>
        <end position="781"/>
    </location>
</feature>
<feature type="compositionally biased region" description="Basic and acidic residues" evidence="6">
    <location>
        <begin position="968"/>
        <end position="983"/>
    </location>
</feature>